<name>A0ABZ3H961_9BACT</name>
<keyword evidence="1 3" id="KW-0378">Hydrolase</keyword>
<dbReference type="InterPro" id="IPR036526">
    <property type="entry name" value="C-N_Hydrolase_sf"/>
</dbReference>
<evidence type="ECO:0000313" key="3">
    <source>
        <dbReference type="EMBL" id="XAU14333.1"/>
    </source>
</evidence>
<dbReference type="Pfam" id="PF00795">
    <property type="entry name" value="CN_hydrolase"/>
    <property type="match status" value="1"/>
</dbReference>
<accession>A0ABZ3H961</accession>
<dbReference type="InterPro" id="IPR003010">
    <property type="entry name" value="C-N_Hydrolase"/>
</dbReference>
<proteinExistence type="predicted"/>
<sequence length="264" mass="30570">MTLGVLQLPSVGMSTTKLYHYVRIAHKRGVRVLLMGEYLLNSFFKELQQTPVSMLRELCDHQLGILRDLAATYDMTFVAPLVTVKGGTPFKSIVKVSPRSTAYYQQQVLIDYPHWNEAAFFANPVETLHEPLTFRVDNVRFGILGGYELHFDALWQSIWEKRIDCILLPTASTFESQQRWRELIKMRAFTHNCFVLRANRIGDVKDDGHLWRFYGDSLLANPDGEIESTLGDTEELMVVEIDHAQVMESRRGWKFKEAVEKRRE</sequence>
<reference evidence="3 4" key="1">
    <citation type="submission" date="2024-03" db="EMBL/GenBank/DDBJ databases">
        <title>Sulfurimonas sp. HSL3-1.</title>
        <authorList>
            <person name="Wang S."/>
        </authorList>
    </citation>
    <scope>NUCLEOTIDE SEQUENCE [LARGE SCALE GENOMIC DNA]</scope>
    <source>
        <strain evidence="3 4">HSL3-1</strain>
    </source>
</reference>
<protein>
    <submittedName>
        <fullName evidence="3">Carbon-nitrogen hydrolase family protein</fullName>
    </submittedName>
</protein>
<dbReference type="CDD" id="cd07197">
    <property type="entry name" value="nitrilase"/>
    <property type="match status" value="1"/>
</dbReference>
<dbReference type="RefSeq" id="WP_345972073.1">
    <property type="nucleotide sequence ID" value="NZ_CP147920.1"/>
</dbReference>
<gene>
    <name evidence="3" type="ORF">WCY31_08685</name>
</gene>
<dbReference type="PANTHER" id="PTHR43674">
    <property type="entry name" value="NITRILASE C965.09-RELATED"/>
    <property type="match status" value="1"/>
</dbReference>
<organism evidence="3 4">
    <name type="scientific">Sulfurimonas diazotrophicus</name>
    <dbReference type="NCBI Taxonomy" id="3131939"/>
    <lineage>
        <taxon>Bacteria</taxon>
        <taxon>Pseudomonadati</taxon>
        <taxon>Campylobacterota</taxon>
        <taxon>Epsilonproteobacteria</taxon>
        <taxon>Campylobacterales</taxon>
        <taxon>Sulfurimonadaceae</taxon>
        <taxon>Sulfurimonas</taxon>
    </lineage>
</organism>
<evidence type="ECO:0000256" key="1">
    <source>
        <dbReference type="ARBA" id="ARBA00022801"/>
    </source>
</evidence>
<dbReference type="InterPro" id="IPR050345">
    <property type="entry name" value="Aliph_Amidase/BUP"/>
</dbReference>
<evidence type="ECO:0000313" key="4">
    <source>
        <dbReference type="Proteomes" id="UP001447842"/>
    </source>
</evidence>
<dbReference type="Gene3D" id="3.60.110.10">
    <property type="entry name" value="Carbon-nitrogen hydrolase"/>
    <property type="match status" value="1"/>
</dbReference>
<keyword evidence="4" id="KW-1185">Reference proteome</keyword>
<dbReference type="SUPFAM" id="SSF56317">
    <property type="entry name" value="Carbon-nitrogen hydrolase"/>
    <property type="match status" value="1"/>
</dbReference>
<feature type="domain" description="CN hydrolase" evidence="2">
    <location>
        <begin position="1"/>
        <end position="243"/>
    </location>
</feature>
<dbReference type="GO" id="GO:0016787">
    <property type="term" value="F:hydrolase activity"/>
    <property type="evidence" value="ECO:0007669"/>
    <property type="project" value="UniProtKB-KW"/>
</dbReference>
<evidence type="ECO:0000259" key="2">
    <source>
        <dbReference type="PROSITE" id="PS50263"/>
    </source>
</evidence>
<dbReference type="EMBL" id="CP147920">
    <property type="protein sequence ID" value="XAU14333.1"/>
    <property type="molecule type" value="Genomic_DNA"/>
</dbReference>
<dbReference type="PANTHER" id="PTHR43674:SF2">
    <property type="entry name" value="BETA-UREIDOPROPIONASE"/>
    <property type="match status" value="1"/>
</dbReference>
<dbReference type="PROSITE" id="PS50263">
    <property type="entry name" value="CN_HYDROLASE"/>
    <property type="match status" value="1"/>
</dbReference>
<dbReference type="Proteomes" id="UP001447842">
    <property type="component" value="Chromosome"/>
</dbReference>